<feature type="compositionally biased region" description="Basic and acidic residues" evidence="1">
    <location>
        <begin position="30"/>
        <end position="41"/>
    </location>
</feature>
<evidence type="ECO:0000313" key="3">
    <source>
        <dbReference type="Proteomes" id="UP001190926"/>
    </source>
</evidence>
<dbReference type="AlphaFoldDB" id="A0AAD4JHE3"/>
<evidence type="ECO:0000313" key="2">
    <source>
        <dbReference type="EMBL" id="KAH6833821.1"/>
    </source>
</evidence>
<organism evidence="2 3">
    <name type="scientific">Perilla frutescens var. hirtella</name>
    <name type="common">Perilla citriodora</name>
    <name type="synonym">Perilla setoyensis</name>
    <dbReference type="NCBI Taxonomy" id="608512"/>
    <lineage>
        <taxon>Eukaryota</taxon>
        <taxon>Viridiplantae</taxon>
        <taxon>Streptophyta</taxon>
        <taxon>Embryophyta</taxon>
        <taxon>Tracheophyta</taxon>
        <taxon>Spermatophyta</taxon>
        <taxon>Magnoliopsida</taxon>
        <taxon>eudicotyledons</taxon>
        <taxon>Gunneridae</taxon>
        <taxon>Pentapetalae</taxon>
        <taxon>asterids</taxon>
        <taxon>lamiids</taxon>
        <taxon>Lamiales</taxon>
        <taxon>Lamiaceae</taxon>
        <taxon>Nepetoideae</taxon>
        <taxon>Elsholtzieae</taxon>
        <taxon>Perilla</taxon>
    </lineage>
</organism>
<comment type="caution">
    <text evidence="2">The sequence shown here is derived from an EMBL/GenBank/DDBJ whole genome shotgun (WGS) entry which is preliminary data.</text>
</comment>
<protein>
    <submittedName>
        <fullName evidence="2">Uncharacterized protein</fullName>
    </submittedName>
</protein>
<keyword evidence="3" id="KW-1185">Reference proteome</keyword>
<dbReference type="InterPro" id="IPR040221">
    <property type="entry name" value="CDCA7/CDA7L"/>
</dbReference>
<gene>
    <name evidence="2" type="ORF">C2S53_009830</name>
</gene>
<accession>A0AAD4JHE3</accession>
<sequence length="107" mass="12164">MKSLGIADLSNQLKRRRSSRLKELPPVSFSERKKSPKKDHSSNSTVEIHIPEGENPEIYTDEHEMLLGDSIAAWTLYVDGFDEDGQRMHDPLLGRSCHQCRSSTALR</sequence>
<feature type="region of interest" description="Disordered" evidence="1">
    <location>
        <begin position="1"/>
        <end position="56"/>
    </location>
</feature>
<dbReference type="GO" id="GO:0006355">
    <property type="term" value="P:regulation of DNA-templated transcription"/>
    <property type="evidence" value="ECO:0007669"/>
    <property type="project" value="InterPro"/>
</dbReference>
<dbReference type="PANTHER" id="PTHR31169:SF33">
    <property type="entry name" value="CELL DIVISION CYCLE-ASSOCIATED 7-LIKE PROTEIN"/>
    <property type="match status" value="1"/>
</dbReference>
<proteinExistence type="predicted"/>
<dbReference type="PANTHER" id="PTHR31169">
    <property type="entry name" value="OS05G0300700 PROTEIN"/>
    <property type="match status" value="1"/>
</dbReference>
<reference evidence="2 3" key="1">
    <citation type="journal article" date="2021" name="Nat. Commun.">
        <title>Incipient diploidization of the medicinal plant Perilla within 10,000 years.</title>
        <authorList>
            <person name="Zhang Y."/>
            <person name="Shen Q."/>
            <person name="Leng L."/>
            <person name="Zhang D."/>
            <person name="Chen S."/>
            <person name="Shi Y."/>
            <person name="Ning Z."/>
            <person name="Chen S."/>
        </authorList>
    </citation>
    <scope>NUCLEOTIDE SEQUENCE [LARGE SCALE GENOMIC DNA]</scope>
    <source>
        <strain evidence="3">cv. PC099</strain>
    </source>
</reference>
<dbReference type="Proteomes" id="UP001190926">
    <property type="component" value="Unassembled WGS sequence"/>
</dbReference>
<evidence type="ECO:0000256" key="1">
    <source>
        <dbReference type="SAM" id="MobiDB-lite"/>
    </source>
</evidence>
<dbReference type="EMBL" id="SDAM02000055">
    <property type="protein sequence ID" value="KAH6833821.1"/>
    <property type="molecule type" value="Genomic_DNA"/>
</dbReference>
<name>A0AAD4JHE3_PERFH</name>
<dbReference type="GO" id="GO:0005634">
    <property type="term" value="C:nucleus"/>
    <property type="evidence" value="ECO:0007669"/>
    <property type="project" value="TreeGrafter"/>
</dbReference>